<sequence length="78" mass="9056">MHLTYPDPRQPGVLLRRYDTAESFRWCVGNPEMSDEEAHLHDLLALHKATVELIRQQRVLLGYYDTDAELFGDDPDVD</sequence>
<accession>A0A1X7EKL1</accession>
<dbReference type="EMBL" id="FXAC01000040">
    <property type="protein sequence ID" value="SMF35500.1"/>
    <property type="molecule type" value="Genomic_DNA"/>
</dbReference>
<evidence type="ECO:0000313" key="2">
    <source>
        <dbReference type="Proteomes" id="UP000192929"/>
    </source>
</evidence>
<keyword evidence="2" id="KW-1185">Reference proteome</keyword>
<gene>
    <name evidence="1" type="ORF">SAMN06296028_1401</name>
</gene>
<organism evidence="1 2">
    <name type="scientific">Kocuria marina subsp. indica</name>
    <dbReference type="NCBI Taxonomy" id="1049583"/>
    <lineage>
        <taxon>Bacteria</taxon>
        <taxon>Bacillati</taxon>
        <taxon>Actinomycetota</taxon>
        <taxon>Actinomycetes</taxon>
        <taxon>Micrococcales</taxon>
        <taxon>Micrococcaceae</taxon>
        <taxon>Kocuria</taxon>
    </lineage>
</organism>
<dbReference type="Proteomes" id="UP000192929">
    <property type="component" value="Unassembled WGS sequence"/>
</dbReference>
<reference evidence="2" key="1">
    <citation type="submission" date="2017-04" db="EMBL/GenBank/DDBJ databases">
        <authorList>
            <person name="Varghese N."/>
            <person name="Submissions S."/>
        </authorList>
    </citation>
    <scope>NUCLEOTIDE SEQUENCE [LARGE SCALE GENOMIC DNA]</scope>
    <source>
        <strain evidence="2">NIO-1021</strain>
    </source>
</reference>
<evidence type="ECO:0000313" key="1">
    <source>
        <dbReference type="EMBL" id="SMF35500.1"/>
    </source>
</evidence>
<name>A0A1X7EKL1_9MICC</name>
<dbReference type="RefSeq" id="WP_240505793.1">
    <property type="nucleotide sequence ID" value="NZ_FXAC01000040.1"/>
</dbReference>
<protein>
    <submittedName>
        <fullName evidence="1">Uncharacterized protein</fullName>
    </submittedName>
</protein>
<dbReference type="AlphaFoldDB" id="A0A1X7EKL1"/>
<proteinExistence type="predicted"/>